<name>A0A1C7MD06_GRIFR</name>
<proteinExistence type="predicted"/>
<dbReference type="PROSITE" id="PS51397">
    <property type="entry name" value="WLM"/>
    <property type="match status" value="1"/>
</dbReference>
<accession>A0A1C7MD06</accession>
<sequence length="62" mass="6730">MLGPTTEELGGLLVLHEVPHLLGLNVNAGQAVKLRLCMGAYNRFCAYAEARCVLCHKLAHNV</sequence>
<keyword evidence="3" id="KW-1185">Reference proteome</keyword>
<feature type="domain" description="WLM" evidence="1">
    <location>
        <begin position="1"/>
        <end position="62"/>
    </location>
</feature>
<dbReference type="InterPro" id="IPR013536">
    <property type="entry name" value="WLM_dom"/>
</dbReference>
<dbReference type="STRING" id="5627.A0A1C7MD06"/>
<evidence type="ECO:0000313" key="2">
    <source>
        <dbReference type="EMBL" id="OBZ74702.1"/>
    </source>
</evidence>
<dbReference type="OrthoDB" id="49605at2759"/>
<protein>
    <recommendedName>
        <fullName evidence="1">WLM domain-containing protein</fullName>
    </recommendedName>
</protein>
<evidence type="ECO:0000259" key="1">
    <source>
        <dbReference type="PROSITE" id="PS51397"/>
    </source>
</evidence>
<dbReference type="EMBL" id="LUGG01000005">
    <property type="protein sequence ID" value="OBZ74702.1"/>
    <property type="molecule type" value="Genomic_DNA"/>
</dbReference>
<dbReference type="AlphaFoldDB" id="A0A1C7MD06"/>
<reference evidence="2 3" key="1">
    <citation type="submission" date="2016-03" db="EMBL/GenBank/DDBJ databases">
        <title>Whole genome sequencing of Grifola frondosa 9006-11.</title>
        <authorList>
            <person name="Min B."/>
            <person name="Park H."/>
            <person name="Kim J.-G."/>
            <person name="Cho H."/>
            <person name="Oh Y.-L."/>
            <person name="Kong W.-S."/>
            <person name="Choi I.-G."/>
        </authorList>
    </citation>
    <scope>NUCLEOTIDE SEQUENCE [LARGE SCALE GENOMIC DNA]</scope>
    <source>
        <strain evidence="2 3">9006-11</strain>
    </source>
</reference>
<gene>
    <name evidence="2" type="ORF">A0H81_05706</name>
</gene>
<organism evidence="2 3">
    <name type="scientific">Grifola frondosa</name>
    <name type="common">Maitake</name>
    <name type="synonym">Polyporus frondosus</name>
    <dbReference type="NCBI Taxonomy" id="5627"/>
    <lineage>
        <taxon>Eukaryota</taxon>
        <taxon>Fungi</taxon>
        <taxon>Dikarya</taxon>
        <taxon>Basidiomycota</taxon>
        <taxon>Agaricomycotina</taxon>
        <taxon>Agaricomycetes</taxon>
        <taxon>Polyporales</taxon>
        <taxon>Grifolaceae</taxon>
        <taxon>Grifola</taxon>
    </lineage>
</organism>
<dbReference type="Pfam" id="PF08325">
    <property type="entry name" value="WLM"/>
    <property type="match status" value="1"/>
</dbReference>
<comment type="caution">
    <text evidence="2">The sequence shown here is derived from an EMBL/GenBank/DDBJ whole genome shotgun (WGS) entry which is preliminary data.</text>
</comment>
<evidence type="ECO:0000313" key="3">
    <source>
        <dbReference type="Proteomes" id="UP000092993"/>
    </source>
</evidence>
<dbReference type="Proteomes" id="UP000092993">
    <property type="component" value="Unassembled WGS sequence"/>
</dbReference>